<dbReference type="AlphaFoldDB" id="G0U0E4"/>
<evidence type="ECO:0000256" key="1">
    <source>
        <dbReference type="SAM" id="MobiDB-lite"/>
    </source>
</evidence>
<dbReference type="EMBL" id="HE573024">
    <property type="protein sequence ID" value="CCC49542.1"/>
    <property type="molecule type" value="Genomic_DNA"/>
</dbReference>
<sequence length="186" mass="21276">MFVSRCSFLRLTTALGTSFRDVRAKELFERRRREMERSRPLEGGGGECSHDLGVETSSSTDERETSNDGEERKKMLELLREQGRRRVARREAFLQWQAGQREKGAAQRLVRQAKTQEKFKRHHYHTQSGRLVSVGLAHGDGTSTNTVDSPRPATDMSVHRRYSADFAVPLKERSGPGKLHIVLQKR</sequence>
<dbReference type="OMA" id="REAFIQW"/>
<feature type="region of interest" description="Disordered" evidence="1">
    <location>
        <begin position="32"/>
        <end position="73"/>
    </location>
</feature>
<protein>
    <submittedName>
        <fullName evidence="2">Uncharacterized protein</fullName>
    </submittedName>
</protein>
<evidence type="ECO:0000313" key="2">
    <source>
        <dbReference type="EMBL" id="CCC49542.1"/>
    </source>
</evidence>
<organism evidence="2">
    <name type="scientific">Trypanosoma vivax (strain Y486)</name>
    <dbReference type="NCBI Taxonomy" id="1055687"/>
    <lineage>
        <taxon>Eukaryota</taxon>
        <taxon>Discoba</taxon>
        <taxon>Euglenozoa</taxon>
        <taxon>Kinetoplastea</taxon>
        <taxon>Metakinetoplastina</taxon>
        <taxon>Trypanosomatida</taxon>
        <taxon>Trypanosomatidae</taxon>
        <taxon>Trypanosoma</taxon>
        <taxon>Duttonella</taxon>
    </lineage>
</organism>
<gene>
    <name evidence="2" type="ORF">TVY486_0801510</name>
</gene>
<name>G0U0E4_TRYVY</name>
<accession>G0U0E4</accession>
<reference evidence="2" key="1">
    <citation type="journal article" date="2012" name="Proc. Natl. Acad. Sci. U.S.A.">
        <title>Antigenic diversity is generated by distinct evolutionary mechanisms in African trypanosome species.</title>
        <authorList>
            <person name="Jackson A.P."/>
            <person name="Berry A."/>
            <person name="Aslett M."/>
            <person name="Allison H.C."/>
            <person name="Burton P."/>
            <person name="Vavrova-Anderson J."/>
            <person name="Brown R."/>
            <person name="Browne H."/>
            <person name="Corton N."/>
            <person name="Hauser H."/>
            <person name="Gamble J."/>
            <person name="Gilderthorp R."/>
            <person name="Marcello L."/>
            <person name="McQuillan J."/>
            <person name="Otto T.D."/>
            <person name="Quail M.A."/>
            <person name="Sanders M.J."/>
            <person name="van Tonder A."/>
            <person name="Ginger M.L."/>
            <person name="Field M.C."/>
            <person name="Barry J.D."/>
            <person name="Hertz-Fowler C."/>
            <person name="Berriman M."/>
        </authorList>
    </citation>
    <scope>NUCLEOTIDE SEQUENCE</scope>
    <source>
        <strain evidence="2">Y486</strain>
    </source>
</reference>
<proteinExistence type="predicted"/>
<feature type="compositionally biased region" description="Basic and acidic residues" evidence="1">
    <location>
        <begin position="60"/>
        <end position="73"/>
    </location>
</feature>
<dbReference type="VEuPathDB" id="TriTrypDB:TvY486_0801510"/>